<evidence type="ECO:0000256" key="1">
    <source>
        <dbReference type="SAM" id="MobiDB-lite"/>
    </source>
</evidence>
<keyword evidence="3" id="KW-1185">Reference proteome</keyword>
<dbReference type="InParanoid" id="F4SDP0"/>
<protein>
    <submittedName>
        <fullName evidence="2">Uncharacterized protein</fullName>
    </submittedName>
</protein>
<gene>
    <name evidence="2" type="ORF">MELLADRAFT_86512</name>
</gene>
<name>F4SDP0_MELLP</name>
<reference evidence="3" key="1">
    <citation type="journal article" date="2011" name="Proc. Natl. Acad. Sci. U.S.A.">
        <title>Obligate biotrophy features unraveled by the genomic analysis of rust fungi.</title>
        <authorList>
            <person name="Duplessis S."/>
            <person name="Cuomo C.A."/>
            <person name="Lin Y.-C."/>
            <person name="Aerts A."/>
            <person name="Tisserant E."/>
            <person name="Veneault-Fourrey C."/>
            <person name="Joly D.L."/>
            <person name="Hacquard S."/>
            <person name="Amselem J."/>
            <person name="Cantarel B.L."/>
            <person name="Chiu R."/>
            <person name="Coutinho P.M."/>
            <person name="Feau N."/>
            <person name="Field M."/>
            <person name="Frey P."/>
            <person name="Gelhaye E."/>
            <person name="Goldberg J."/>
            <person name="Grabherr M.G."/>
            <person name="Kodira C.D."/>
            <person name="Kohler A."/>
            <person name="Kuees U."/>
            <person name="Lindquist E.A."/>
            <person name="Lucas S.M."/>
            <person name="Mago R."/>
            <person name="Mauceli E."/>
            <person name="Morin E."/>
            <person name="Murat C."/>
            <person name="Pangilinan J.L."/>
            <person name="Park R."/>
            <person name="Pearson M."/>
            <person name="Quesneville H."/>
            <person name="Rouhier N."/>
            <person name="Sakthikumar S."/>
            <person name="Salamov A.A."/>
            <person name="Schmutz J."/>
            <person name="Selles B."/>
            <person name="Shapiro H."/>
            <person name="Tanguay P."/>
            <person name="Tuskan G.A."/>
            <person name="Henrissat B."/>
            <person name="Van de Peer Y."/>
            <person name="Rouze P."/>
            <person name="Ellis J.G."/>
            <person name="Dodds P.N."/>
            <person name="Schein J.E."/>
            <person name="Zhong S."/>
            <person name="Hamelin R.C."/>
            <person name="Grigoriev I.V."/>
            <person name="Szabo L.J."/>
            <person name="Martin F."/>
        </authorList>
    </citation>
    <scope>NUCLEOTIDE SEQUENCE [LARGE SCALE GENOMIC DNA]</scope>
    <source>
        <strain evidence="3">98AG31 / pathotype 3-4-7</strain>
    </source>
</reference>
<accession>F4SDP0</accession>
<feature type="compositionally biased region" description="Polar residues" evidence="1">
    <location>
        <begin position="382"/>
        <end position="397"/>
    </location>
</feature>
<evidence type="ECO:0000313" key="2">
    <source>
        <dbReference type="EMBL" id="EGF97237.1"/>
    </source>
</evidence>
<evidence type="ECO:0000313" key="3">
    <source>
        <dbReference type="Proteomes" id="UP000001072"/>
    </source>
</evidence>
<proteinExistence type="predicted"/>
<dbReference type="KEGG" id="mlr:MELLADRAFT_86512"/>
<sequence length="603" mass="67683">MVVPTLVHERYQFIKDGHLPAPVKGGLVAILCPECSTPLRYHSALADAWRIHCPTLPKNNQHNWRTWRCDQLNHERALINAGAPRPIISSSADWGPRISPFGVPLDPKSANIQMGTLGRTNIDDHHPFLGREPTFTQLDSLVGPHRAKAVYPCQRASRGPVARTHRTAGNKGCYYQYCQACCLEFGLGPCPKHNSNRRPAPANTTDIQLSSSRPAPAAPTPAPTFPTPASTSTQLPEPARPKEPRPHQGPHPHQWAQASNTLGRRLGPQAVARIQINRRERYEAVEREIANKYDENKVITIHLWLDDLGEKIISAHFDQWPKARLDESSLLIQACTLAIGPSWNRALLFWDDKIDTWHETMVTFPHRFPASTKNIVVRSHNVDPSTPGLPQSKSKQGPSRARPAIPEYSAEHATSQASSHHVRPDASTRPTSTPNSDDDDVIVVSSSYPPRPTGHSEDVEVFNNPMQTPNEREISEPPVFDFYQVKHAADQAKPDSAKEVTPPTPSPTMTNAVKKKKWPGSSVLVSTLLAWYKECETRPPIQAWHDAFGAEWLLVPSTMYRYRLWIERVDYDRFSKEYKNKPRATVGEARLLYKKEFQIISNA</sequence>
<dbReference type="EMBL" id="GL883276">
    <property type="protein sequence ID" value="EGF97237.1"/>
    <property type="molecule type" value="Genomic_DNA"/>
</dbReference>
<dbReference type="HOGENOM" id="CLU_015424_0_0_1"/>
<feature type="region of interest" description="Disordered" evidence="1">
    <location>
        <begin position="490"/>
        <end position="513"/>
    </location>
</feature>
<feature type="region of interest" description="Disordered" evidence="1">
    <location>
        <begin position="196"/>
        <end position="262"/>
    </location>
</feature>
<organism evidence="3">
    <name type="scientific">Melampsora larici-populina (strain 98AG31 / pathotype 3-4-7)</name>
    <name type="common">Poplar leaf rust fungus</name>
    <dbReference type="NCBI Taxonomy" id="747676"/>
    <lineage>
        <taxon>Eukaryota</taxon>
        <taxon>Fungi</taxon>
        <taxon>Dikarya</taxon>
        <taxon>Basidiomycota</taxon>
        <taxon>Pucciniomycotina</taxon>
        <taxon>Pucciniomycetes</taxon>
        <taxon>Pucciniales</taxon>
        <taxon>Melampsoraceae</taxon>
        <taxon>Melampsora</taxon>
    </lineage>
</organism>
<dbReference type="Proteomes" id="UP000001072">
    <property type="component" value="Unassembled WGS sequence"/>
</dbReference>
<feature type="compositionally biased region" description="Pro residues" evidence="1">
    <location>
        <begin position="216"/>
        <end position="226"/>
    </location>
</feature>
<dbReference type="VEuPathDB" id="FungiDB:MELLADRAFT_86512"/>
<dbReference type="GeneID" id="18934209"/>
<dbReference type="RefSeq" id="XP_007419494.1">
    <property type="nucleotide sequence ID" value="XM_007419432.1"/>
</dbReference>
<dbReference type="AlphaFoldDB" id="F4SDP0"/>
<feature type="region of interest" description="Disordered" evidence="1">
    <location>
        <begin position="379"/>
        <end position="460"/>
    </location>
</feature>